<protein>
    <recommendedName>
        <fullName evidence="5">TPX2 C-terminal domain-containing protein</fullName>
    </recommendedName>
</protein>
<keyword evidence="2" id="KW-0812">Transmembrane</keyword>
<sequence length="184" mass="20454">MSEPPKLYVNKPKKAQLKQSRVMMEAQSSTATPSSSSIGGGYGGGASTPPPEVPKQSFVRRYKFFLPLILSVNLAVGAYLFMRTKKKDIAVEEETTTDAPSTLTPTPSTSAATPTATSVTESPTIAQVTRVRKPIPEQQQREVFKWMLEEKRKIKTKDPEEKKQIDEEKTILKQFLRAKSIPNI</sequence>
<evidence type="ECO:0000313" key="3">
    <source>
        <dbReference type="Proteomes" id="UP000813463"/>
    </source>
</evidence>
<feature type="region of interest" description="Disordered" evidence="1">
    <location>
        <begin position="90"/>
        <end position="115"/>
    </location>
</feature>
<dbReference type="KEGG" id="soe:110785864"/>
<feature type="compositionally biased region" description="Low complexity" evidence="1">
    <location>
        <begin position="28"/>
        <end position="37"/>
    </location>
</feature>
<evidence type="ECO:0000256" key="1">
    <source>
        <dbReference type="SAM" id="MobiDB-lite"/>
    </source>
</evidence>
<feature type="transmembrane region" description="Helical" evidence="2">
    <location>
        <begin position="64"/>
        <end position="82"/>
    </location>
</feature>
<evidence type="ECO:0000313" key="4">
    <source>
        <dbReference type="RefSeq" id="XP_021846072.1"/>
    </source>
</evidence>
<gene>
    <name evidence="4" type="primary">LOC110785864</name>
</gene>
<feature type="compositionally biased region" description="Low complexity" evidence="1">
    <location>
        <begin position="97"/>
        <end position="115"/>
    </location>
</feature>
<evidence type="ECO:0008006" key="5">
    <source>
        <dbReference type="Google" id="ProtNLM"/>
    </source>
</evidence>
<proteinExistence type="predicted"/>
<organism evidence="3 4">
    <name type="scientific">Spinacia oleracea</name>
    <name type="common">Spinach</name>
    <dbReference type="NCBI Taxonomy" id="3562"/>
    <lineage>
        <taxon>Eukaryota</taxon>
        <taxon>Viridiplantae</taxon>
        <taxon>Streptophyta</taxon>
        <taxon>Embryophyta</taxon>
        <taxon>Tracheophyta</taxon>
        <taxon>Spermatophyta</taxon>
        <taxon>Magnoliopsida</taxon>
        <taxon>eudicotyledons</taxon>
        <taxon>Gunneridae</taxon>
        <taxon>Pentapetalae</taxon>
        <taxon>Caryophyllales</taxon>
        <taxon>Chenopodiaceae</taxon>
        <taxon>Chenopodioideae</taxon>
        <taxon>Anserineae</taxon>
        <taxon>Spinacia</taxon>
    </lineage>
</organism>
<dbReference type="GeneID" id="110785864"/>
<feature type="region of interest" description="Disordered" evidence="1">
    <location>
        <begin position="1"/>
        <end position="52"/>
    </location>
</feature>
<dbReference type="PANTHER" id="PTHR34364:SF1">
    <property type="entry name" value="WAS_WASL-INTERACTING FAMILY PROTEIN"/>
    <property type="match status" value="1"/>
</dbReference>
<keyword evidence="2" id="KW-1133">Transmembrane helix</keyword>
<name>A0A9R0IB16_SPIOL</name>
<dbReference type="RefSeq" id="XP_021846072.1">
    <property type="nucleotide sequence ID" value="XM_021990380.2"/>
</dbReference>
<dbReference type="Proteomes" id="UP000813463">
    <property type="component" value="Chromosome 6"/>
</dbReference>
<evidence type="ECO:0000256" key="2">
    <source>
        <dbReference type="SAM" id="Phobius"/>
    </source>
</evidence>
<keyword evidence="3" id="KW-1185">Reference proteome</keyword>
<dbReference type="AlphaFoldDB" id="A0A9R0IB16"/>
<reference evidence="3" key="1">
    <citation type="journal article" date="2021" name="Nat. Commun.">
        <title>Genomic analyses provide insights into spinach domestication and the genetic basis of agronomic traits.</title>
        <authorList>
            <person name="Cai X."/>
            <person name="Sun X."/>
            <person name="Xu C."/>
            <person name="Sun H."/>
            <person name="Wang X."/>
            <person name="Ge C."/>
            <person name="Zhang Z."/>
            <person name="Wang Q."/>
            <person name="Fei Z."/>
            <person name="Jiao C."/>
            <person name="Wang Q."/>
        </authorList>
    </citation>
    <scope>NUCLEOTIDE SEQUENCE [LARGE SCALE GENOMIC DNA]</scope>
    <source>
        <strain evidence="3">cv. Varoflay</strain>
    </source>
</reference>
<reference evidence="4" key="2">
    <citation type="submission" date="2025-08" db="UniProtKB">
        <authorList>
            <consortium name="RefSeq"/>
        </authorList>
    </citation>
    <scope>IDENTIFICATION</scope>
    <source>
        <tissue evidence="4">Leaf</tissue>
    </source>
</reference>
<dbReference type="PANTHER" id="PTHR34364">
    <property type="entry name" value="WAS/WASL-INTERACTING FAMILY PROTEIN"/>
    <property type="match status" value="1"/>
</dbReference>
<dbReference type="OrthoDB" id="1907935at2759"/>
<accession>A0A9R0IB16</accession>
<keyword evidence="2" id="KW-0472">Membrane</keyword>